<dbReference type="RefSeq" id="WP_091833652.1">
    <property type="nucleotide sequence ID" value="NZ_FOAN01000003.1"/>
</dbReference>
<keyword evidence="9 11" id="KW-0411">Iron-sulfur</keyword>
<evidence type="ECO:0000256" key="7">
    <source>
        <dbReference type="ARBA" id="ARBA00022898"/>
    </source>
</evidence>
<dbReference type="PANTHER" id="PTHR30538:SF1">
    <property type="entry name" value="L-LYSINE 2,3-AMINOMUTASE"/>
    <property type="match status" value="1"/>
</dbReference>
<dbReference type="SFLD" id="SFLDS00029">
    <property type="entry name" value="Radical_SAM"/>
    <property type="match status" value="1"/>
</dbReference>
<dbReference type="InterPro" id="IPR007197">
    <property type="entry name" value="rSAM"/>
</dbReference>
<evidence type="ECO:0000256" key="6">
    <source>
        <dbReference type="ARBA" id="ARBA00022723"/>
    </source>
</evidence>
<keyword evidence="8" id="KW-0408">Iron</keyword>
<dbReference type="Pfam" id="PF12544">
    <property type="entry name" value="LAM_C"/>
    <property type="match status" value="1"/>
</dbReference>
<feature type="binding site" evidence="11">
    <location>
        <position position="108"/>
    </location>
    <ligand>
        <name>[4Fe-4S] cluster</name>
        <dbReference type="ChEBI" id="CHEBI:49883"/>
        <note>4Fe-4S-S-AdoMet</note>
    </ligand>
</feature>
<dbReference type="InterPro" id="IPR022447">
    <property type="entry name" value="Lys_aminomutase-rel"/>
</dbReference>
<keyword evidence="15" id="KW-1185">Reference proteome</keyword>
<dbReference type="GO" id="GO:0016853">
    <property type="term" value="F:isomerase activity"/>
    <property type="evidence" value="ECO:0007669"/>
    <property type="project" value="UniProtKB-KW"/>
</dbReference>
<feature type="binding site" evidence="11">
    <location>
        <position position="115"/>
    </location>
    <ligand>
        <name>[4Fe-4S] cluster</name>
        <dbReference type="ChEBI" id="CHEBI:49883"/>
        <note>4Fe-4S-S-AdoMet</note>
    </ligand>
</feature>
<gene>
    <name evidence="14" type="ORF">SAMN04515666_103415</name>
</gene>
<comment type="cofactor">
    <cofactor evidence="1 12">
        <name>pyridoxal 5'-phosphate</name>
        <dbReference type="ChEBI" id="CHEBI:597326"/>
    </cofactor>
</comment>
<accession>A0A1H7P9Z6</accession>
<name>A0A1H7P9Z6_9HYPH</name>
<protein>
    <submittedName>
        <fullName evidence="14">L-lysine 2,3-aminomutase</fullName>
    </submittedName>
</protein>
<evidence type="ECO:0000256" key="11">
    <source>
        <dbReference type="PIRSR" id="PIRSR004911-1"/>
    </source>
</evidence>
<keyword evidence="10" id="KW-0413">Isomerase</keyword>
<feature type="domain" description="Radical SAM core" evidence="13">
    <location>
        <begin position="94"/>
        <end position="306"/>
    </location>
</feature>
<dbReference type="GO" id="GO:0046872">
    <property type="term" value="F:metal ion binding"/>
    <property type="evidence" value="ECO:0007669"/>
    <property type="project" value="UniProtKB-KW"/>
</dbReference>
<evidence type="ECO:0000256" key="8">
    <source>
        <dbReference type="ARBA" id="ARBA00023004"/>
    </source>
</evidence>
<dbReference type="InterPro" id="IPR058240">
    <property type="entry name" value="rSAM_sf"/>
</dbReference>
<dbReference type="Pfam" id="PF04055">
    <property type="entry name" value="Radical_SAM"/>
    <property type="match status" value="1"/>
</dbReference>
<dbReference type="SFLD" id="SFLDG01070">
    <property type="entry name" value="PLP-dependent"/>
    <property type="match status" value="1"/>
</dbReference>
<evidence type="ECO:0000256" key="9">
    <source>
        <dbReference type="ARBA" id="ARBA00023014"/>
    </source>
</evidence>
<dbReference type="OrthoDB" id="9768064at2"/>
<keyword evidence="5" id="KW-0949">S-adenosyl-L-methionine</keyword>
<dbReference type="Proteomes" id="UP000199664">
    <property type="component" value="Unassembled WGS sequence"/>
</dbReference>
<comment type="similarity">
    <text evidence="3">Belongs to the radical SAM superfamily. KamA family.</text>
</comment>
<evidence type="ECO:0000256" key="4">
    <source>
        <dbReference type="ARBA" id="ARBA00022485"/>
    </source>
</evidence>
<dbReference type="STRING" id="1036779.SAMN04515666_103415"/>
<evidence type="ECO:0000259" key="13">
    <source>
        <dbReference type="PROSITE" id="PS51918"/>
    </source>
</evidence>
<organism evidence="14 15">
    <name type="scientific">Bosea lupini</name>
    <dbReference type="NCBI Taxonomy" id="1036779"/>
    <lineage>
        <taxon>Bacteria</taxon>
        <taxon>Pseudomonadati</taxon>
        <taxon>Pseudomonadota</taxon>
        <taxon>Alphaproteobacteria</taxon>
        <taxon>Hyphomicrobiales</taxon>
        <taxon>Boseaceae</taxon>
        <taxon>Bosea</taxon>
    </lineage>
</organism>
<dbReference type="SUPFAM" id="SSF102114">
    <property type="entry name" value="Radical SAM enzymes"/>
    <property type="match status" value="1"/>
</dbReference>
<sequence>MTIHQPPGQPLKTLDALVERGLVAPERRAALAEVAKRYAVSVTPAIAALIDPADEADPIARQFIPASAELTTLPEERADPIGDEAHSPVEGVVHRYPDRALLKLVHACPVYCRFCFRREMVGPGGDALTGDKLDAALAYLTSRPEIWEVIMTGGDPLILSARRVREVARRLAAIPHIKVARWHTRVPMVQPERITEDYARALRIPGKASYIAVHANHPREFTADSKAALARLADAGHVLISQSVLLKGVNADIETLSALMRAFVENRVKPYYLHHPDLAPGTSHFRLSLAEGQALVKSLRGNLSGLCQPTYILDIPGGAGKIPVGPAFLSGCETPGAHGFAEDRHGELHAYPPV</sequence>
<feature type="binding site" evidence="11">
    <location>
        <position position="112"/>
    </location>
    <ligand>
        <name>[4Fe-4S] cluster</name>
        <dbReference type="ChEBI" id="CHEBI:49883"/>
        <note>4Fe-4S-S-AdoMet</note>
    </ligand>
</feature>
<dbReference type="CDD" id="cd01335">
    <property type="entry name" value="Radical_SAM"/>
    <property type="match status" value="1"/>
</dbReference>
<dbReference type="PANTHER" id="PTHR30538">
    <property type="entry name" value="LYSINE 2,3-AMINOMUTASE-RELATED"/>
    <property type="match status" value="1"/>
</dbReference>
<proteinExistence type="inferred from homology"/>
<dbReference type="InterPro" id="IPR013785">
    <property type="entry name" value="Aldolase_TIM"/>
</dbReference>
<evidence type="ECO:0000313" key="15">
    <source>
        <dbReference type="Proteomes" id="UP000199664"/>
    </source>
</evidence>
<dbReference type="GO" id="GO:0051539">
    <property type="term" value="F:4 iron, 4 sulfur cluster binding"/>
    <property type="evidence" value="ECO:0007669"/>
    <property type="project" value="UniProtKB-KW"/>
</dbReference>
<evidence type="ECO:0000256" key="12">
    <source>
        <dbReference type="PIRSR" id="PIRSR603739-50"/>
    </source>
</evidence>
<keyword evidence="7 12" id="KW-0663">Pyridoxal phosphate</keyword>
<dbReference type="InterPro" id="IPR003739">
    <property type="entry name" value="Lys_aminomutase/Glu_NH3_mut"/>
</dbReference>
<feature type="modified residue" description="N6-(pyridoxal phosphate)lysine" evidence="12">
    <location>
        <position position="321"/>
    </location>
</feature>
<evidence type="ECO:0000256" key="10">
    <source>
        <dbReference type="ARBA" id="ARBA00023235"/>
    </source>
</evidence>
<dbReference type="NCBIfam" id="TIGR03822">
    <property type="entry name" value="AblA_like_2"/>
    <property type="match status" value="1"/>
</dbReference>
<evidence type="ECO:0000256" key="2">
    <source>
        <dbReference type="ARBA" id="ARBA00001966"/>
    </source>
</evidence>
<reference evidence="15" key="1">
    <citation type="submission" date="2016-10" db="EMBL/GenBank/DDBJ databases">
        <authorList>
            <person name="Varghese N."/>
            <person name="Submissions S."/>
        </authorList>
    </citation>
    <scope>NUCLEOTIDE SEQUENCE [LARGE SCALE GENOMIC DNA]</scope>
    <source>
        <strain evidence="15">LMG 26383,CCUG 61248,R- 45681</strain>
    </source>
</reference>
<dbReference type="NCBIfam" id="TIGR00238">
    <property type="entry name" value="KamA family radical SAM protein"/>
    <property type="match status" value="1"/>
</dbReference>
<keyword evidence="6 11" id="KW-0479">Metal-binding</keyword>
<dbReference type="InterPro" id="IPR025895">
    <property type="entry name" value="LAM_C_dom"/>
</dbReference>
<evidence type="ECO:0000313" key="14">
    <source>
        <dbReference type="EMBL" id="SEL32469.1"/>
    </source>
</evidence>
<dbReference type="Gene3D" id="3.20.20.70">
    <property type="entry name" value="Aldolase class I"/>
    <property type="match status" value="1"/>
</dbReference>
<evidence type="ECO:0000256" key="5">
    <source>
        <dbReference type="ARBA" id="ARBA00022691"/>
    </source>
</evidence>
<keyword evidence="4 11" id="KW-0004">4Fe-4S</keyword>
<evidence type="ECO:0000256" key="1">
    <source>
        <dbReference type="ARBA" id="ARBA00001933"/>
    </source>
</evidence>
<comment type="cofactor">
    <cofactor evidence="2">
        <name>[4Fe-4S] cluster</name>
        <dbReference type="ChEBI" id="CHEBI:49883"/>
    </cofactor>
</comment>
<dbReference type="EMBL" id="FOAN01000003">
    <property type="protein sequence ID" value="SEL32469.1"/>
    <property type="molecule type" value="Genomic_DNA"/>
</dbReference>
<dbReference type="PIRSF" id="PIRSF004911">
    <property type="entry name" value="DUF160"/>
    <property type="match status" value="1"/>
</dbReference>
<evidence type="ECO:0000256" key="3">
    <source>
        <dbReference type="ARBA" id="ARBA00008703"/>
    </source>
</evidence>
<dbReference type="PROSITE" id="PS51918">
    <property type="entry name" value="RADICAL_SAM"/>
    <property type="match status" value="1"/>
</dbReference>
<dbReference type="AlphaFoldDB" id="A0A1H7P9Z6"/>